<gene>
    <name evidence="12" type="primary">kdpE</name>
    <name evidence="12" type="ORF">DSM104329_04897</name>
</gene>
<evidence type="ECO:0000259" key="10">
    <source>
        <dbReference type="PROSITE" id="PS50110"/>
    </source>
</evidence>
<name>A0A9E6Y2N8_9ACTN</name>
<dbReference type="PROSITE" id="PS51755">
    <property type="entry name" value="OMPR_PHOB"/>
    <property type="match status" value="1"/>
</dbReference>
<keyword evidence="4" id="KW-0902">Two-component regulatory system</keyword>
<dbReference type="CDD" id="cd00383">
    <property type="entry name" value="trans_reg_C"/>
    <property type="match status" value="1"/>
</dbReference>
<keyword evidence="2" id="KW-0963">Cytoplasm</keyword>
<dbReference type="InterPro" id="IPR036388">
    <property type="entry name" value="WH-like_DNA-bd_sf"/>
</dbReference>
<evidence type="ECO:0000256" key="4">
    <source>
        <dbReference type="ARBA" id="ARBA00023012"/>
    </source>
</evidence>
<dbReference type="SMART" id="SM00862">
    <property type="entry name" value="Trans_reg_C"/>
    <property type="match status" value="1"/>
</dbReference>
<dbReference type="GO" id="GO:0005829">
    <property type="term" value="C:cytosol"/>
    <property type="evidence" value="ECO:0007669"/>
    <property type="project" value="TreeGrafter"/>
</dbReference>
<feature type="domain" description="OmpR/PhoB-type" evidence="11">
    <location>
        <begin position="129"/>
        <end position="223"/>
    </location>
</feature>
<comment type="subcellular location">
    <subcellularLocation>
        <location evidence="1">Cytoplasm</location>
    </subcellularLocation>
</comment>
<dbReference type="GO" id="GO:0045893">
    <property type="term" value="P:positive regulation of DNA-templated transcription"/>
    <property type="evidence" value="ECO:0007669"/>
    <property type="project" value="UniProtKB-ARBA"/>
</dbReference>
<organism evidence="12 13">
    <name type="scientific">Capillimicrobium parvum</name>
    <dbReference type="NCBI Taxonomy" id="2884022"/>
    <lineage>
        <taxon>Bacteria</taxon>
        <taxon>Bacillati</taxon>
        <taxon>Actinomycetota</taxon>
        <taxon>Thermoleophilia</taxon>
        <taxon>Solirubrobacterales</taxon>
        <taxon>Capillimicrobiaceae</taxon>
        <taxon>Capillimicrobium</taxon>
    </lineage>
</organism>
<dbReference type="InterPro" id="IPR011006">
    <property type="entry name" value="CheY-like_superfamily"/>
</dbReference>
<dbReference type="GO" id="GO:0032993">
    <property type="term" value="C:protein-DNA complex"/>
    <property type="evidence" value="ECO:0007669"/>
    <property type="project" value="TreeGrafter"/>
</dbReference>
<dbReference type="Proteomes" id="UP001162834">
    <property type="component" value="Chromosome"/>
</dbReference>
<proteinExistence type="predicted"/>
<feature type="domain" description="Response regulatory" evidence="10">
    <location>
        <begin position="7"/>
        <end position="120"/>
    </location>
</feature>
<evidence type="ECO:0000256" key="7">
    <source>
        <dbReference type="ARBA" id="ARBA00023163"/>
    </source>
</evidence>
<dbReference type="EMBL" id="CP087164">
    <property type="protein sequence ID" value="UGS38468.1"/>
    <property type="molecule type" value="Genomic_DNA"/>
</dbReference>
<feature type="modified residue" description="4-aspartylphosphate" evidence="8">
    <location>
        <position position="56"/>
    </location>
</feature>
<accession>A0A9E6Y2N8</accession>
<dbReference type="Pfam" id="PF00486">
    <property type="entry name" value="Trans_reg_C"/>
    <property type="match status" value="1"/>
</dbReference>
<dbReference type="GO" id="GO:0042802">
    <property type="term" value="F:identical protein binding"/>
    <property type="evidence" value="ECO:0007669"/>
    <property type="project" value="UniProtKB-ARBA"/>
</dbReference>
<dbReference type="RefSeq" id="WP_259312489.1">
    <property type="nucleotide sequence ID" value="NZ_CP087164.1"/>
</dbReference>
<evidence type="ECO:0000259" key="11">
    <source>
        <dbReference type="PROSITE" id="PS51755"/>
    </source>
</evidence>
<keyword evidence="7" id="KW-0804">Transcription</keyword>
<evidence type="ECO:0000313" key="12">
    <source>
        <dbReference type="EMBL" id="UGS38468.1"/>
    </source>
</evidence>
<feature type="DNA-binding region" description="OmpR/PhoB-type" evidence="9">
    <location>
        <begin position="129"/>
        <end position="223"/>
    </location>
</feature>
<dbReference type="InterPro" id="IPR001789">
    <property type="entry name" value="Sig_transdc_resp-reg_receiver"/>
</dbReference>
<dbReference type="GO" id="GO:0000987">
    <property type="term" value="F:cis-regulatory region sequence-specific DNA binding"/>
    <property type="evidence" value="ECO:0007669"/>
    <property type="project" value="UniProtKB-ARBA"/>
</dbReference>
<evidence type="ECO:0000256" key="6">
    <source>
        <dbReference type="ARBA" id="ARBA00023125"/>
    </source>
</evidence>
<keyword evidence="3 8" id="KW-0597">Phosphoprotein</keyword>
<dbReference type="KEGG" id="sbae:DSM104329_04897"/>
<dbReference type="Gene3D" id="3.40.50.2300">
    <property type="match status" value="1"/>
</dbReference>
<dbReference type="InterPro" id="IPR001867">
    <property type="entry name" value="OmpR/PhoB-type_DNA-bd"/>
</dbReference>
<sequence>MSAPGPRVLVCDDEHQILRALRVILREAGFEVIEAATAEEALDRAAVRPPDAAIVDLVLPDGDGVEVCRRLREWSQMPIIVLSAIGDEDEKVRALEAGADDYIVKPFGPRELVARLQAALRRAGGDPDEPAVRVDGLEVDLAARRVLVDGAEVHLTPTEFELLRTLLRQRGRLLTHRQLLTSVWGSAYGEDVAVLRVHVANLRRKIGARYIRTDPGVGYRFDDRAGG</sequence>
<dbReference type="PANTHER" id="PTHR48111:SF50">
    <property type="entry name" value="KDP OPERON TRANSCRIPTIONAL REGULATORY PROTEIN KDPE"/>
    <property type="match status" value="1"/>
</dbReference>
<evidence type="ECO:0000256" key="1">
    <source>
        <dbReference type="ARBA" id="ARBA00004496"/>
    </source>
</evidence>
<dbReference type="GO" id="GO:0000156">
    <property type="term" value="F:phosphorelay response regulator activity"/>
    <property type="evidence" value="ECO:0007669"/>
    <property type="project" value="TreeGrafter"/>
</dbReference>
<dbReference type="InterPro" id="IPR039420">
    <property type="entry name" value="WalR-like"/>
</dbReference>
<dbReference type="PROSITE" id="PS50110">
    <property type="entry name" value="RESPONSE_REGULATORY"/>
    <property type="match status" value="1"/>
</dbReference>
<evidence type="ECO:0000256" key="9">
    <source>
        <dbReference type="PROSITE-ProRule" id="PRU01091"/>
    </source>
</evidence>
<dbReference type="Pfam" id="PF00072">
    <property type="entry name" value="Response_reg"/>
    <property type="match status" value="1"/>
</dbReference>
<protein>
    <submittedName>
        <fullName evidence="12">Transcriptional regulatory protein KdpE</fullName>
    </submittedName>
</protein>
<evidence type="ECO:0000256" key="3">
    <source>
        <dbReference type="ARBA" id="ARBA00022553"/>
    </source>
</evidence>
<keyword evidence="6 9" id="KW-0238">DNA-binding</keyword>
<dbReference type="Gene3D" id="1.10.10.10">
    <property type="entry name" value="Winged helix-like DNA-binding domain superfamily/Winged helix DNA-binding domain"/>
    <property type="match status" value="1"/>
</dbReference>
<dbReference type="Gene3D" id="6.10.250.690">
    <property type="match status" value="1"/>
</dbReference>
<evidence type="ECO:0000256" key="2">
    <source>
        <dbReference type="ARBA" id="ARBA00022490"/>
    </source>
</evidence>
<dbReference type="FunFam" id="3.40.50.2300:FF:000021">
    <property type="entry name" value="Two-component system response regulator KdpE"/>
    <property type="match status" value="1"/>
</dbReference>
<reference evidence="12" key="1">
    <citation type="journal article" date="2022" name="Int. J. Syst. Evol. Microbiol.">
        <title>Pseudomonas aegrilactucae sp. nov. and Pseudomonas morbosilactucae sp. nov., pathogens causing bacterial rot of lettuce in Japan.</title>
        <authorList>
            <person name="Sawada H."/>
            <person name="Fujikawa T."/>
            <person name="Satou M."/>
        </authorList>
    </citation>
    <scope>NUCLEOTIDE SEQUENCE</scope>
    <source>
        <strain evidence="12">0166_1</strain>
    </source>
</reference>
<dbReference type="SUPFAM" id="SSF52172">
    <property type="entry name" value="CheY-like"/>
    <property type="match status" value="1"/>
</dbReference>
<dbReference type="PANTHER" id="PTHR48111">
    <property type="entry name" value="REGULATOR OF RPOS"/>
    <property type="match status" value="1"/>
</dbReference>
<dbReference type="AlphaFoldDB" id="A0A9E6Y2N8"/>
<evidence type="ECO:0000256" key="5">
    <source>
        <dbReference type="ARBA" id="ARBA00023015"/>
    </source>
</evidence>
<evidence type="ECO:0000313" key="13">
    <source>
        <dbReference type="Proteomes" id="UP001162834"/>
    </source>
</evidence>
<keyword evidence="5" id="KW-0805">Transcription regulation</keyword>
<dbReference type="SMART" id="SM00448">
    <property type="entry name" value="REC"/>
    <property type="match status" value="1"/>
</dbReference>
<evidence type="ECO:0000256" key="8">
    <source>
        <dbReference type="PROSITE-ProRule" id="PRU00169"/>
    </source>
</evidence>
<keyword evidence="13" id="KW-1185">Reference proteome</keyword>